<reference evidence="1 2" key="1">
    <citation type="submission" date="2020-08" db="EMBL/GenBank/DDBJ databases">
        <title>Genomic Encyclopedia of Type Strains, Phase IV (KMG-IV): sequencing the most valuable type-strain genomes for metagenomic binning, comparative biology and taxonomic classification.</title>
        <authorList>
            <person name="Goeker M."/>
        </authorList>
    </citation>
    <scope>NUCLEOTIDE SEQUENCE [LARGE SCALE GENOMIC DNA]</scope>
    <source>
        <strain evidence="1 2">DSM 28538</strain>
    </source>
</reference>
<proteinExistence type="predicted"/>
<organism evidence="1 2">
    <name type="scientific">Bartonella callosciuri</name>
    <dbReference type="NCBI Taxonomy" id="686223"/>
    <lineage>
        <taxon>Bacteria</taxon>
        <taxon>Pseudomonadati</taxon>
        <taxon>Pseudomonadota</taxon>
        <taxon>Alphaproteobacteria</taxon>
        <taxon>Hyphomicrobiales</taxon>
        <taxon>Bartonellaceae</taxon>
        <taxon>Bartonella</taxon>
    </lineage>
</organism>
<dbReference type="Proteomes" id="UP000561417">
    <property type="component" value="Unassembled WGS sequence"/>
</dbReference>
<evidence type="ECO:0000313" key="2">
    <source>
        <dbReference type="Proteomes" id="UP000561417"/>
    </source>
</evidence>
<name>A0A840NP25_9HYPH</name>
<dbReference type="EMBL" id="JACHIM010000001">
    <property type="protein sequence ID" value="MBB5073294.1"/>
    <property type="molecule type" value="Genomic_DNA"/>
</dbReference>
<comment type="caution">
    <text evidence="1">The sequence shown here is derived from an EMBL/GenBank/DDBJ whole genome shotgun (WGS) entry which is preliminary data.</text>
</comment>
<gene>
    <name evidence="1" type="ORF">HNQ69_000398</name>
</gene>
<keyword evidence="2" id="KW-1185">Reference proteome</keyword>
<dbReference type="AlphaFoldDB" id="A0A840NP25"/>
<evidence type="ECO:0000313" key="1">
    <source>
        <dbReference type="EMBL" id="MBB5073294.1"/>
    </source>
</evidence>
<accession>A0A840NP25</accession>
<sequence length="61" mass="7392">MLNFIDLDILKLKLNCDDYALVPCTILPDYCLFDLHIEFRKVNNFLDIMIFLVIHIMRRYI</sequence>
<protein>
    <submittedName>
        <fullName evidence="1">Uncharacterized protein</fullName>
    </submittedName>
</protein>